<dbReference type="RefSeq" id="WP_269422060.1">
    <property type="nucleotide sequence ID" value="NZ_JAPWGY010000001.1"/>
</dbReference>
<keyword evidence="4" id="KW-1185">Reference proteome</keyword>
<dbReference type="Proteomes" id="UP001069802">
    <property type="component" value="Unassembled WGS sequence"/>
</dbReference>
<dbReference type="EMBL" id="JAPWGY010000001">
    <property type="protein sequence ID" value="MCZ4279863.1"/>
    <property type="molecule type" value="Genomic_DNA"/>
</dbReference>
<organism evidence="3 4">
    <name type="scientific">Kiloniella laminariae</name>
    <dbReference type="NCBI Taxonomy" id="454162"/>
    <lineage>
        <taxon>Bacteria</taxon>
        <taxon>Pseudomonadati</taxon>
        <taxon>Pseudomonadota</taxon>
        <taxon>Alphaproteobacteria</taxon>
        <taxon>Rhodospirillales</taxon>
        <taxon>Kiloniellaceae</taxon>
        <taxon>Kiloniella</taxon>
    </lineage>
</organism>
<evidence type="ECO:0000313" key="3">
    <source>
        <dbReference type="EMBL" id="MCZ4279863.1"/>
    </source>
</evidence>
<protein>
    <submittedName>
        <fullName evidence="3">RES family NAD+ phosphorylase</fullName>
    </submittedName>
</protein>
<name>A0ABT4LFH6_9PROT</name>
<feature type="compositionally biased region" description="Basic and acidic residues" evidence="1">
    <location>
        <begin position="1"/>
        <end position="15"/>
    </location>
</feature>
<accession>A0ABT4LFH6</accession>
<proteinExistence type="predicted"/>
<dbReference type="InterPro" id="IPR014914">
    <property type="entry name" value="RES_dom"/>
</dbReference>
<gene>
    <name evidence="3" type="ORF">O4H49_03675</name>
</gene>
<dbReference type="SMART" id="SM00953">
    <property type="entry name" value="RES"/>
    <property type="match status" value="1"/>
</dbReference>
<evidence type="ECO:0000313" key="4">
    <source>
        <dbReference type="Proteomes" id="UP001069802"/>
    </source>
</evidence>
<evidence type="ECO:0000259" key="2">
    <source>
        <dbReference type="SMART" id="SM00953"/>
    </source>
</evidence>
<dbReference type="Pfam" id="PF08808">
    <property type="entry name" value="RES"/>
    <property type="match status" value="1"/>
</dbReference>
<comment type="caution">
    <text evidence="3">The sequence shown here is derived from an EMBL/GenBank/DDBJ whole genome shotgun (WGS) entry which is preliminary data.</text>
</comment>
<feature type="region of interest" description="Disordered" evidence="1">
    <location>
        <begin position="1"/>
        <end position="25"/>
    </location>
</feature>
<evidence type="ECO:0000256" key="1">
    <source>
        <dbReference type="SAM" id="MobiDB-lite"/>
    </source>
</evidence>
<sequence>MTGRTLESRDLENRTTDPASLPRVNFTEPDTCRLISTAYLNEPALQPLADSPDDLAILEELEMMTSPRHQSLVALPAGLSPDELIAENARYGWSYINAAFCYTHARGNRFNGPERGAWYATFGKSAVKTAQSEVAFHLSNELKNTNSLINTTRYRELLAGFSTDLHDLSKQHDQDYLAPDPARAYPAGQSLARNLFRAEANGVIYPSVRHKGGRCIAIFRPHLIQNIRPGQSWEFCWSGSLEPEIRPLEA</sequence>
<feature type="domain" description="RES" evidence="2">
    <location>
        <begin position="99"/>
        <end position="230"/>
    </location>
</feature>
<reference evidence="3" key="1">
    <citation type="submission" date="2022-12" db="EMBL/GenBank/DDBJ databases">
        <title>Bacterial isolates from different developmental stages of Nematostella vectensis.</title>
        <authorList>
            <person name="Fraune S."/>
        </authorList>
    </citation>
    <scope>NUCLEOTIDE SEQUENCE</scope>
    <source>
        <strain evidence="3">G21630-S1</strain>
    </source>
</reference>